<dbReference type="PANTHER" id="PTHR35011">
    <property type="entry name" value="2,3-DIKETO-L-GULONATE TRAP TRANSPORTER SMALL PERMEASE PROTEIN YIAM"/>
    <property type="match status" value="1"/>
</dbReference>
<evidence type="ECO:0000256" key="3">
    <source>
        <dbReference type="ARBA" id="ARBA00022475"/>
    </source>
</evidence>
<dbReference type="InterPro" id="IPR055348">
    <property type="entry name" value="DctQ"/>
</dbReference>
<feature type="transmembrane region" description="Helical" evidence="9">
    <location>
        <begin position="41"/>
        <end position="63"/>
    </location>
</feature>
<dbReference type="GO" id="GO:0005886">
    <property type="term" value="C:plasma membrane"/>
    <property type="evidence" value="ECO:0007669"/>
    <property type="project" value="UniProtKB-SubCell"/>
</dbReference>
<comment type="subunit">
    <text evidence="9">The complex comprises the extracytoplasmic solute receptor protein and the two transmembrane proteins.</text>
</comment>
<dbReference type="RefSeq" id="WP_327789898.1">
    <property type="nucleotide sequence ID" value="NZ_JARGEQ010000135.1"/>
</dbReference>
<evidence type="ECO:0000313" key="12">
    <source>
        <dbReference type="Proteomes" id="UP001301140"/>
    </source>
</evidence>
<keyword evidence="2 9" id="KW-0813">Transport</keyword>
<organism evidence="11 12">
    <name type="scientific">Marinimicrococcus flavescens</name>
    <dbReference type="NCBI Taxonomy" id="3031815"/>
    <lineage>
        <taxon>Bacteria</taxon>
        <taxon>Pseudomonadati</taxon>
        <taxon>Pseudomonadota</taxon>
        <taxon>Alphaproteobacteria</taxon>
        <taxon>Geminicoccales</taxon>
        <taxon>Geminicoccaceae</taxon>
        <taxon>Marinimicrococcus</taxon>
    </lineage>
</organism>
<feature type="transmembrane region" description="Helical" evidence="9">
    <location>
        <begin position="12"/>
        <end position="35"/>
    </location>
</feature>
<accession>A0AAP3XSZ3</accession>
<evidence type="ECO:0000256" key="9">
    <source>
        <dbReference type="RuleBase" id="RU369079"/>
    </source>
</evidence>
<evidence type="ECO:0000313" key="11">
    <source>
        <dbReference type="EMBL" id="MDF1587474.1"/>
    </source>
</evidence>
<dbReference type="GO" id="GO:0022857">
    <property type="term" value="F:transmembrane transporter activity"/>
    <property type="evidence" value="ECO:0007669"/>
    <property type="project" value="UniProtKB-UniRule"/>
</dbReference>
<dbReference type="InterPro" id="IPR007387">
    <property type="entry name" value="TRAP_DctQ"/>
</dbReference>
<keyword evidence="3" id="KW-1003">Cell membrane</keyword>
<dbReference type="EMBL" id="JARGEQ010000135">
    <property type="protein sequence ID" value="MDF1587474.1"/>
    <property type="molecule type" value="Genomic_DNA"/>
</dbReference>
<keyword evidence="5 9" id="KW-0812">Transmembrane</keyword>
<keyword evidence="4 9" id="KW-0997">Cell inner membrane</keyword>
<keyword evidence="7 9" id="KW-0472">Membrane</keyword>
<dbReference type="AlphaFoldDB" id="A0AAP3XSZ3"/>
<keyword evidence="6 9" id="KW-1133">Transmembrane helix</keyword>
<feature type="transmembrane region" description="Helical" evidence="9">
    <location>
        <begin position="84"/>
        <end position="105"/>
    </location>
</feature>
<evidence type="ECO:0000256" key="4">
    <source>
        <dbReference type="ARBA" id="ARBA00022519"/>
    </source>
</evidence>
<name>A0AAP3XSZ3_9PROT</name>
<dbReference type="PANTHER" id="PTHR35011:SF2">
    <property type="entry name" value="2,3-DIKETO-L-GULONATE TRAP TRANSPORTER SMALL PERMEASE PROTEIN YIAM"/>
    <property type="match status" value="1"/>
</dbReference>
<comment type="caution">
    <text evidence="11">The sequence shown here is derived from an EMBL/GenBank/DDBJ whole genome shotgun (WGS) entry which is preliminary data.</text>
</comment>
<feature type="domain" description="Tripartite ATP-independent periplasmic transporters DctQ component" evidence="10">
    <location>
        <begin position="21"/>
        <end position="150"/>
    </location>
</feature>
<sequence length="184" mass="19981">MLARAIGRAEEGFIALLLAAMTCLTFTQVVLRYVFNSSLIWALETITYMFAWLILFGISYGVRVHGHIGVDLLVKALPLAARRAAGLLAIALCVLYAGIMLYGAWGYVGRIRMLGALAEDIPVQRWILASILPVGFALLAFRLLEQGWAILQGRAAGFELADEARVTLHGHLEDDGAGRGEGPK</sequence>
<evidence type="ECO:0000256" key="7">
    <source>
        <dbReference type="ARBA" id="ARBA00023136"/>
    </source>
</evidence>
<comment type="function">
    <text evidence="9">Part of the tripartite ATP-independent periplasmic (TRAP) transport system.</text>
</comment>
<evidence type="ECO:0000256" key="2">
    <source>
        <dbReference type="ARBA" id="ARBA00022448"/>
    </source>
</evidence>
<dbReference type="Proteomes" id="UP001301140">
    <property type="component" value="Unassembled WGS sequence"/>
</dbReference>
<comment type="similarity">
    <text evidence="8 9">Belongs to the TRAP transporter small permease family.</text>
</comment>
<gene>
    <name evidence="11" type="ORF">PZ740_13885</name>
</gene>
<dbReference type="Pfam" id="PF04290">
    <property type="entry name" value="DctQ"/>
    <property type="match status" value="1"/>
</dbReference>
<evidence type="ECO:0000259" key="10">
    <source>
        <dbReference type="Pfam" id="PF04290"/>
    </source>
</evidence>
<proteinExistence type="inferred from homology"/>
<reference evidence="11 12" key="1">
    <citation type="submission" date="2023-03" db="EMBL/GenBank/DDBJ databases">
        <title>YIM 152171 draft genome.</title>
        <authorList>
            <person name="Yang Z."/>
        </authorList>
    </citation>
    <scope>NUCLEOTIDE SEQUENCE [LARGE SCALE GENOMIC DNA]</scope>
    <source>
        <strain evidence="11 12">YIM 152171</strain>
    </source>
</reference>
<protein>
    <recommendedName>
        <fullName evidence="9">TRAP transporter small permease protein</fullName>
    </recommendedName>
</protein>
<dbReference type="GO" id="GO:0015740">
    <property type="term" value="P:C4-dicarboxylate transport"/>
    <property type="evidence" value="ECO:0007669"/>
    <property type="project" value="TreeGrafter"/>
</dbReference>
<evidence type="ECO:0000256" key="1">
    <source>
        <dbReference type="ARBA" id="ARBA00004429"/>
    </source>
</evidence>
<comment type="subcellular location">
    <subcellularLocation>
        <location evidence="1 9">Cell inner membrane</location>
        <topology evidence="1 9">Multi-pass membrane protein</topology>
    </subcellularLocation>
</comment>
<feature type="transmembrane region" description="Helical" evidence="9">
    <location>
        <begin position="125"/>
        <end position="144"/>
    </location>
</feature>
<evidence type="ECO:0000256" key="6">
    <source>
        <dbReference type="ARBA" id="ARBA00022989"/>
    </source>
</evidence>
<evidence type="ECO:0000256" key="5">
    <source>
        <dbReference type="ARBA" id="ARBA00022692"/>
    </source>
</evidence>
<keyword evidence="12" id="KW-1185">Reference proteome</keyword>
<evidence type="ECO:0000256" key="8">
    <source>
        <dbReference type="ARBA" id="ARBA00038436"/>
    </source>
</evidence>